<dbReference type="Pfam" id="PF15795">
    <property type="entry name" value="Spec3"/>
    <property type="match status" value="1"/>
</dbReference>
<sequence>MHCTTRESRRLVHKPPPVPRSRSTSRSRATESFSVLPPLSPQIPAPPRTPEPYRLTPTQVKRDTRNAFVILPEVSPPVRSRSPSPGGRASPFKIRTFRESTLPSRHASREPSPEKRKSILKRKSSLSSSPTRFPAKLPPTDYRRRQSLSPGRAILIENRFKGPQPRSKPDNHIAVETDNTTDDEPDSVTPRSCCCFNLFSRCKCCNTCLHKCKQSKMYDRIGNAAQCCQSKCCGGLTSRLGTLCGKLKCKGLSKLACCSKLSCCGKLKGASSCCKRTPREVDVEGQGSEPKVTCAKRLKNLWRFLCCLNTGCCRRIQDKCGCCKRLACCKMGGCCGPLTPEEEVERQKRNRMKKSKKNSRQTSMNKVRNASLVSLEGKAPFSEMVDDLGEGQWSMGSMVTVEPTQPDNHIAVETDNTTDDEPDSVTPRSCCCFNLFSRCKCCNTCLHKCKQSKMYDRIGNAAQCCQSKCCGGLTSRLGTLCGKLKSERCEQLQSKCCGGLTSRLGTLCGKLKCKGLSKLACCSKLSCCGKLKGASSCCKRTPREVDVEGQGSEPKVTCAKRLKNMWRFLCCLNTGCCRRIQDKCGCCKRLACCKMGGCCGPLTPEEEVERQKRNRMKKSKKNITQSIFFPPFQEQSKIDPSMVEHQSIMRAGIPILPVGLAWICMILNVLIPGSGTFMSGLFCLCVGKPRFQVNDTPFGRLGAFIVQCLVALAQVFTILFCLVGWGWSIWWGTIMLKLAKKHQRMKQAERNETEAPVTNQNHVVDNI</sequence>
<evidence type="ECO:0000256" key="4">
    <source>
        <dbReference type="ARBA" id="ARBA00023136"/>
    </source>
</evidence>
<feature type="compositionally biased region" description="Low complexity" evidence="5">
    <location>
        <begin position="76"/>
        <end position="91"/>
    </location>
</feature>
<organism evidence="7 8">
    <name type="scientific">Diaphorina citri</name>
    <name type="common">Asian citrus psyllid</name>
    <dbReference type="NCBI Taxonomy" id="121845"/>
    <lineage>
        <taxon>Eukaryota</taxon>
        <taxon>Metazoa</taxon>
        <taxon>Ecdysozoa</taxon>
        <taxon>Arthropoda</taxon>
        <taxon>Hexapoda</taxon>
        <taxon>Insecta</taxon>
        <taxon>Pterygota</taxon>
        <taxon>Neoptera</taxon>
        <taxon>Paraneoptera</taxon>
        <taxon>Hemiptera</taxon>
        <taxon>Sternorrhyncha</taxon>
        <taxon>Psylloidea</taxon>
        <taxon>Psyllidae</taxon>
        <taxon>Diaphorininae</taxon>
        <taxon>Diaphorina</taxon>
    </lineage>
</organism>
<evidence type="ECO:0000313" key="7">
    <source>
        <dbReference type="Proteomes" id="UP000079169"/>
    </source>
</evidence>
<evidence type="ECO:0000256" key="5">
    <source>
        <dbReference type="SAM" id="MobiDB-lite"/>
    </source>
</evidence>
<keyword evidence="4 6" id="KW-0472">Membrane</keyword>
<dbReference type="GO" id="GO:0071683">
    <property type="term" value="C:sensory dendrite"/>
    <property type="evidence" value="ECO:0007669"/>
    <property type="project" value="TreeGrafter"/>
</dbReference>
<feature type="region of interest" description="Disordered" evidence="5">
    <location>
        <begin position="346"/>
        <end position="369"/>
    </location>
</feature>
<evidence type="ECO:0000256" key="3">
    <source>
        <dbReference type="ARBA" id="ARBA00022989"/>
    </source>
</evidence>
<dbReference type="GO" id="GO:0016020">
    <property type="term" value="C:membrane"/>
    <property type="evidence" value="ECO:0007669"/>
    <property type="project" value="UniProtKB-SubCell"/>
</dbReference>
<accession>A0A1S3DDW5</accession>
<dbReference type="PaxDb" id="121845-A0A1S3DDW5"/>
<dbReference type="Proteomes" id="UP000079169">
    <property type="component" value="Unplaced"/>
</dbReference>
<dbReference type="CTD" id="375057"/>
<keyword evidence="2 6" id="KW-0812">Transmembrane</keyword>
<evidence type="ECO:0000313" key="8">
    <source>
        <dbReference type="RefSeq" id="XP_008479783.2"/>
    </source>
</evidence>
<feature type="compositionally biased region" description="Pro residues" evidence="5">
    <location>
        <begin position="38"/>
        <end position="50"/>
    </location>
</feature>
<dbReference type="GO" id="GO:0019230">
    <property type="term" value="P:proprioception"/>
    <property type="evidence" value="ECO:0007669"/>
    <property type="project" value="TreeGrafter"/>
</dbReference>
<feature type="transmembrane region" description="Helical" evidence="6">
    <location>
        <begin position="704"/>
        <end position="736"/>
    </location>
</feature>
<dbReference type="GO" id="GO:0042330">
    <property type="term" value="P:taxis"/>
    <property type="evidence" value="ECO:0007669"/>
    <property type="project" value="TreeGrafter"/>
</dbReference>
<reference evidence="8" key="1">
    <citation type="submission" date="2025-08" db="UniProtKB">
        <authorList>
            <consortium name="RefSeq"/>
        </authorList>
    </citation>
    <scope>IDENTIFICATION</scope>
</reference>
<proteinExistence type="predicted"/>
<dbReference type="RefSeq" id="XP_008479783.2">
    <property type="nucleotide sequence ID" value="XM_008481561.3"/>
</dbReference>
<comment type="subcellular location">
    <subcellularLocation>
        <location evidence="1">Membrane</location>
        <topology evidence="1">Multi-pass membrane protein</topology>
    </subcellularLocation>
</comment>
<dbReference type="KEGG" id="dci:103516588"/>
<evidence type="ECO:0000256" key="6">
    <source>
        <dbReference type="SAM" id="Phobius"/>
    </source>
</evidence>
<gene>
    <name evidence="8" type="primary">LOC103516588</name>
</gene>
<keyword evidence="7" id="KW-1185">Reference proteome</keyword>
<protein>
    <submittedName>
        <fullName evidence="8">Uncharacterized protein LOC103516588</fullName>
    </submittedName>
</protein>
<feature type="compositionally biased region" description="Basic and acidic residues" evidence="5">
    <location>
        <begin position="1"/>
        <end position="10"/>
    </location>
</feature>
<dbReference type="InterPro" id="IPR026673">
    <property type="entry name" value="SPEC3/Stum"/>
</dbReference>
<feature type="transmembrane region" description="Helical" evidence="6">
    <location>
        <begin position="651"/>
        <end position="671"/>
    </location>
</feature>
<evidence type="ECO:0000256" key="1">
    <source>
        <dbReference type="ARBA" id="ARBA00004141"/>
    </source>
</evidence>
<dbReference type="AlphaFoldDB" id="A0A1S3DDW5"/>
<dbReference type="PANTHER" id="PTHR21676">
    <property type="entry name" value="PROTEIN STUM"/>
    <property type="match status" value="1"/>
</dbReference>
<dbReference type="PANTHER" id="PTHR21676:SF6">
    <property type="entry name" value="PROTEIN STUM"/>
    <property type="match status" value="1"/>
</dbReference>
<name>A0A1S3DDW5_DIACI</name>
<dbReference type="GeneID" id="103516588"/>
<dbReference type="GO" id="GO:0050954">
    <property type="term" value="P:sensory perception of mechanical stimulus"/>
    <property type="evidence" value="ECO:0007669"/>
    <property type="project" value="TreeGrafter"/>
</dbReference>
<feature type="compositionally biased region" description="Basic and acidic residues" evidence="5">
    <location>
        <begin position="107"/>
        <end position="117"/>
    </location>
</feature>
<feature type="region of interest" description="Disordered" evidence="5">
    <location>
        <begin position="1"/>
        <end position="184"/>
    </location>
</feature>
<keyword evidence="3 6" id="KW-1133">Transmembrane helix</keyword>
<feature type="compositionally biased region" description="Basic residues" evidence="5">
    <location>
        <begin position="348"/>
        <end position="359"/>
    </location>
</feature>
<evidence type="ECO:0000256" key="2">
    <source>
        <dbReference type="ARBA" id="ARBA00022692"/>
    </source>
</evidence>